<dbReference type="Proteomes" id="UP001433268">
    <property type="component" value="Unassembled WGS sequence"/>
</dbReference>
<evidence type="ECO:0000313" key="1">
    <source>
        <dbReference type="EMBL" id="KAK8087635.1"/>
    </source>
</evidence>
<evidence type="ECO:0000313" key="2">
    <source>
        <dbReference type="Proteomes" id="UP001433268"/>
    </source>
</evidence>
<sequence>MSCAPSSSTKSAVQRALGIADIVSMVVDLIYDDLQLLLSDHHRCGCCPIWPEKKRALAPLACVNRLWFAMAIPVLWRQPCQTKGDPCLGRLLWHIAPARRNLYAKHVKAGAVQTFRRKPTVPVRMPRGVRVDPEQERRRLEEEAIGTMLAGVDFPKLECLTIRDTAYNRIPQLGSQNVKLVLLKPHIEEDGTPGIRVKDIEPVLGQLPVRHRH</sequence>
<gene>
    <name evidence="1" type="ORF">PG997_002596</name>
</gene>
<comment type="caution">
    <text evidence="1">The sequence shown here is derived from an EMBL/GenBank/DDBJ whole genome shotgun (WGS) entry which is preliminary data.</text>
</comment>
<accession>A0ABR1WWW4</accession>
<keyword evidence="2" id="KW-1185">Reference proteome</keyword>
<proteinExistence type="predicted"/>
<dbReference type="GeneID" id="92039971"/>
<organism evidence="1 2">
    <name type="scientific">Apiospora hydei</name>
    <dbReference type="NCBI Taxonomy" id="1337664"/>
    <lineage>
        <taxon>Eukaryota</taxon>
        <taxon>Fungi</taxon>
        <taxon>Dikarya</taxon>
        <taxon>Ascomycota</taxon>
        <taxon>Pezizomycotina</taxon>
        <taxon>Sordariomycetes</taxon>
        <taxon>Xylariomycetidae</taxon>
        <taxon>Amphisphaeriales</taxon>
        <taxon>Apiosporaceae</taxon>
        <taxon>Apiospora</taxon>
    </lineage>
</organism>
<dbReference type="RefSeq" id="XP_066670529.1">
    <property type="nucleotide sequence ID" value="XM_066806911.1"/>
</dbReference>
<name>A0ABR1WWW4_9PEZI</name>
<dbReference type="EMBL" id="JAQQWN010000004">
    <property type="protein sequence ID" value="KAK8087635.1"/>
    <property type="molecule type" value="Genomic_DNA"/>
</dbReference>
<reference evidence="1 2" key="1">
    <citation type="submission" date="2023-01" db="EMBL/GenBank/DDBJ databases">
        <title>Analysis of 21 Apiospora genomes using comparative genomics revels a genus with tremendous synthesis potential of carbohydrate active enzymes and secondary metabolites.</title>
        <authorList>
            <person name="Sorensen T."/>
        </authorList>
    </citation>
    <scope>NUCLEOTIDE SEQUENCE [LARGE SCALE GENOMIC DNA]</scope>
    <source>
        <strain evidence="1 2">CBS 114990</strain>
    </source>
</reference>
<protein>
    <submittedName>
        <fullName evidence="1">Uncharacterized protein</fullName>
    </submittedName>
</protein>